<feature type="transmembrane region" description="Helical" evidence="7">
    <location>
        <begin position="193"/>
        <end position="217"/>
    </location>
</feature>
<protein>
    <recommendedName>
        <fullName evidence="3">DnaJ homolog subfamily C member 22</fullName>
    </recommendedName>
</protein>
<dbReference type="GO" id="GO:0016020">
    <property type="term" value="C:membrane"/>
    <property type="evidence" value="ECO:0007669"/>
    <property type="project" value="UniProtKB-SubCell"/>
</dbReference>
<dbReference type="Proteomes" id="UP000827092">
    <property type="component" value="Unassembled WGS sequence"/>
</dbReference>
<reference evidence="9 10" key="1">
    <citation type="journal article" date="2022" name="Nat. Ecol. Evol.">
        <title>A masculinizing supergene underlies an exaggerated male reproductive morph in a spider.</title>
        <authorList>
            <person name="Hendrickx F."/>
            <person name="De Corte Z."/>
            <person name="Sonet G."/>
            <person name="Van Belleghem S.M."/>
            <person name="Kostlbacher S."/>
            <person name="Vangestel C."/>
        </authorList>
    </citation>
    <scope>NUCLEOTIDE SEQUENCE [LARGE SCALE GENOMIC DNA]</scope>
    <source>
        <strain evidence="9">W744_W776</strain>
    </source>
</reference>
<dbReference type="Gene3D" id="1.10.287.110">
    <property type="entry name" value="DnaJ domain"/>
    <property type="match status" value="1"/>
</dbReference>
<dbReference type="Pfam" id="PF00226">
    <property type="entry name" value="DnaJ"/>
    <property type="match status" value="1"/>
</dbReference>
<dbReference type="PROSITE" id="PS50076">
    <property type="entry name" value="DNAJ_2"/>
    <property type="match status" value="1"/>
</dbReference>
<feature type="transmembrane region" description="Helical" evidence="7">
    <location>
        <begin position="6"/>
        <end position="26"/>
    </location>
</feature>
<keyword evidence="5 7" id="KW-1133">Transmembrane helix</keyword>
<comment type="caution">
    <text evidence="9">The sequence shown here is derived from an EMBL/GenBank/DDBJ whole genome shotgun (WGS) entry which is preliminary data.</text>
</comment>
<keyword evidence="4 7" id="KW-0812">Transmembrane</keyword>
<evidence type="ECO:0000259" key="8">
    <source>
        <dbReference type="PROSITE" id="PS50076"/>
    </source>
</evidence>
<comment type="subcellular location">
    <subcellularLocation>
        <location evidence="2">Membrane</location>
        <topology evidence="2">Multi-pass membrane protein</topology>
    </subcellularLocation>
</comment>
<dbReference type="InterPro" id="IPR036869">
    <property type="entry name" value="J_dom_sf"/>
</dbReference>
<evidence type="ECO:0000256" key="3">
    <source>
        <dbReference type="ARBA" id="ARBA00020945"/>
    </source>
</evidence>
<proteinExistence type="predicted"/>
<feature type="transmembrane region" description="Helical" evidence="7">
    <location>
        <begin position="150"/>
        <end position="172"/>
    </location>
</feature>
<dbReference type="InterPro" id="IPR007829">
    <property type="entry name" value="TM2"/>
</dbReference>
<sequence>MAQKSLLVTYLLWLFGGVFGLHHFYLNRDFHALTWWMFLGGYFGIGLIRDLWRIPEYVKDANQDIFYMQELKEKMRKHEKPPISSVRYFGMVTVADAFATLIINAIPTDFISGSAYTLLHIILMPGAVSLGIALIGNIGRHEGKLSDAAFGAYLMAPIYLIFDAPQFLTVFYSSYSFNRKRKWRLAPRPQKPLASRLAFLFCCALIFFSLWGSWFYFNCTVESSDGQKPVKCRDAAKHFFTSPIWNEFLNVIKEVWRVVLKQDFQEAWKQFMWALDPIGETNALRVLGLTAGSTQQQISARYRKLSREWHPDKHKPEKKNMAADKFIEIQQAYEILSKIKSQRMTQNNKLTTVTEDL</sequence>
<accession>A0AAV6VZ08</accession>
<evidence type="ECO:0000256" key="6">
    <source>
        <dbReference type="ARBA" id="ARBA00023136"/>
    </source>
</evidence>
<dbReference type="PANTHER" id="PTHR44733:SF1">
    <property type="entry name" value="DNAJ HOMOLOG SUBFAMILY C MEMBER 22"/>
    <property type="match status" value="1"/>
</dbReference>
<name>A0AAV6VZ08_9ARAC</name>
<feature type="transmembrane region" description="Helical" evidence="7">
    <location>
        <begin position="118"/>
        <end position="138"/>
    </location>
</feature>
<evidence type="ECO:0000256" key="2">
    <source>
        <dbReference type="ARBA" id="ARBA00004141"/>
    </source>
</evidence>
<feature type="transmembrane region" description="Helical" evidence="7">
    <location>
        <begin position="86"/>
        <end position="106"/>
    </location>
</feature>
<dbReference type="PRINTS" id="PR00625">
    <property type="entry name" value="JDOMAIN"/>
</dbReference>
<dbReference type="InterPro" id="IPR001623">
    <property type="entry name" value="DnaJ_domain"/>
</dbReference>
<dbReference type="Pfam" id="PF05154">
    <property type="entry name" value="TM2"/>
    <property type="match status" value="1"/>
</dbReference>
<evidence type="ECO:0000256" key="7">
    <source>
        <dbReference type="SAM" id="Phobius"/>
    </source>
</evidence>
<dbReference type="SUPFAM" id="SSF46565">
    <property type="entry name" value="Chaperone J-domain"/>
    <property type="match status" value="1"/>
</dbReference>
<organism evidence="9 10">
    <name type="scientific">Oedothorax gibbosus</name>
    <dbReference type="NCBI Taxonomy" id="931172"/>
    <lineage>
        <taxon>Eukaryota</taxon>
        <taxon>Metazoa</taxon>
        <taxon>Ecdysozoa</taxon>
        <taxon>Arthropoda</taxon>
        <taxon>Chelicerata</taxon>
        <taxon>Arachnida</taxon>
        <taxon>Araneae</taxon>
        <taxon>Araneomorphae</taxon>
        <taxon>Entelegynae</taxon>
        <taxon>Araneoidea</taxon>
        <taxon>Linyphiidae</taxon>
        <taxon>Erigoninae</taxon>
        <taxon>Oedothorax</taxon>
    </lineage>
</organism>
<evidence type="ECO:0000256" key="5">
    <source>
        <dbReference type="ARBA" id="ARBA00022989"/>
    </source>
</evidence>
<dbReference type="AlphaFoldDB" id="A0AAV6VZ08"/>
<evidence type="ECO:0000313" key="9">
    <source>
        <dbReference type="EMBL" id="KAG8201351.1"/>
    </source>
</evidence>
<evidence type="ECO:0000256" key="1">
    <source>
        <dbReference type="ARBA" id="ARBA00002080"/>
    </source>
</evidence>
<comment type="function">
    <text evidence="1">May function as a co-chaperone.</text>
</comment>
<feature type="domain" description="J" evidence="8">
    <location>
        <begin position="282"/>
        <end position="350"/>
    </location>
</feature>
<keyword evidence="6 7" id="KW-0472">Membrane</keyword>
<dbReference type="CDD" id="cd06257">
    <property type="entry name" value="DnaJ"/>
    <property type="match status" value="1"/>
</dbReference>
<feature type="transmembrane region" description="Helical" evidence="7">
    <location>
        <begin position="33"/>
        <end position="52"/>
    </location>
</feature>
<dbReference type="PANTHER" id="PTHR44733">
    <property type="entry name" value="DNAJ HOMOLOG SUBFAMILY C MEMBER 22"/>
    <property type="match status" value="1"/>
</dbReference>
<gene>
    <name evidence="9" type="ORF">JTE90_016828</name>
</gene>
<dbReference type="SMART" id="SM00271">
    <property type="entry name" value="DnaJ"/>
    <property type="match status" value="1"/>
</dbReference>
<dbReference type="EMBL" id="JAFNEN010000006">
    <property type="protein sequence ID" value="KAG8201351.1"/>
    <property type="molecule type" value="Genomic_DNA"/>
</dbReference>
<evidence type="ECO:0000256" key="4">
    <source>
        <dbReference type="ARBA" id="ARBA00022692"/>
    </source>
</evidence>
<evidence type="ECO:0000313" key="10">
    <source>
        <dbReference type="Proteomes" id="UP000827092"/>
    </source>
</evidence>
<keyword evidence="10" id="KW-1185">Reference proteome</keyword>